<feature type="region of interest" description="Disordered" evidence="1">
    <location>
        <begin position="1"/>
        <end position="30"/>
    </location>
</feature>
<name>A0AAV7MCF3_PLEWA</name>
<dbReference type="Proteomes" id="UP001066276">
    <property type="component" value="Chromosome 10"/>
</dbReference>
<comment type="caution">
    <text evidence="2">The sequence shown here is derived from an EMBL/GenBank/DDBJ whole genome shotgun (WGS) entry which is preliminary data.</text>
</comment>
<evidence type="ECO:0000256" key="1">
    <source>
        <dbReference type="SAM" id="MobiDB-lite"/>
    </source>
</evidence>
<sequence length="76" mass="7887">MPKARSGAAGQQRATAFKKPSSVPLTEKSTLEKKLSPTMVTMTPANVTVVANIVNKISPVNDTTATADNISDGDDA</sequence>
<gene>
    <name evidence="2" type="ORF">NDU88_005551</name>
</gene>
<evidence type="ECO:0000313" key="3">
    <source>
        <dbReference type="Proteomes" id="UP001066276"/>
    </source>
</evidence>
<reference evidence="2" key="1">
    <citation type="journal article" date="2022" name="bioRxiv">
        <title>Sequencing and chromosome-scale assembly of the giantPleurodeles waltlgenome.</title>
        <authorList>
            <person name="Brown T."/>
            <person name="Elewa A."/>
            <person name="Iarovenko S."/>
            <person name="Subramanian E."/>
            <person name="Araus A.J."/>
            <person name="Petzold A."/>
            <person name="Susuki M."/>
            <person name="Suzuki K.-i.T."/>
            <person name="Hayashi T."/>
            <person name="Toyoda A."/>
            <person name="Oliveira C."/>
            <person name="Osipova E."/>
            <person name="Leigh N.D."/>
            <person name="Simon A."/>
            <person name="Yun M.H."/>
        </authorList>
    </citation>
    <scope>NUCLEOTIDE SEQUENCE</scope>
    <source>
        <strain evidence="2">20211129_DDA</strain>
        <tissue evidence="2">Liver</tissue>
    </source>
</reference>
<dbReference type="EMBL" id="JANPWB010000014">
    <property type="protein sequence ID" value="KAJ1100465.1"/>
    <property type="molecule type" value="Genomic_DNA"/>
</dbReference>
<proteinExistence type="predicted"/>
<evidence type="ECO:0000313" key="2">
    <source>
        <dbReference type="EMBL" id="KAJ1100465.1"/>
    </source>
</evidence>
<accession>A0AAV7MCF3</accession>
<organism evidence="2 3">
    <name type="scientific">Pleurodeles waltl</name>
    <name type="common">Iberian ribbed newt</name>
    <dbReference type="NCBI Taxonomy" id="8319"/>
    <lineage>
        <taxon>Eukaryota</taxon>
        <taxon>Metazoa</taxon>
        <taxon>Chordata</taxon>
        <taxon>Craniata</taxon>
        <taxon>Vertebrata</taxon>
        <taxon>Euteleostomi</taxon>
        <taxon>Amphibia</taxon>
        <taxon>Batrachia</taxon>
        <taxon>Caudata</taxon>
        <taxon>Salamandroidea</taxon>
        <taxon>Salamandridae</taxon>
        <taxon>Pleurodelinae</taxon>
        <taxon>Pleurodeles</taxon>
    </lineage>
</organism>
<protein>
    <submittedName>
        <fullName evidence="2">Uncharacterized protein</fullName>
    </submittedName>
</protein>
<dbReference type="AlphaFoldDB" id="A0AAV7MCF3"/>
<keyword evidence="3" id="KW-1185">Reference proteome</keyword>